<dbReference type="SUPFAM" id="SSF49452">
    <property type="entry name" value="Starch-binding domain-like"/>
    <property type="match status" value="6"/>
</dbReference>
<accession>A0A2S9YDV6</accession>
<evidence type="ECO:0000313" key="4">
    <source>
        <dbReference type="EMBL" id="PRQ03191.1"/>
    </source>
</evidence>
<dbReference type="OrthoDB" id="5499103at2"/>
<dbReference type="Gene3D" id="2.30.42.10">
    <property type="match status" value="1"/>
</dbReference>
<feature type="transmembrane region" description="Helical" evidence="2">
    <location>
        <begin position="7"/>
        <end position="27"/>
    </location>
</feature>
<dbReference type="PANTHER" id="PTHR23303:SF15">
    <property type="entry name" value="COLOSSIN-A"/>
    <property type="match status" value="1"/>
</dbReference>
<dbReference type="Proteomes" id="UP000238823">
    <property type="component" value="Unassembled WGS sequence"/>
</dbReference>
<evidence type="ECO:0000256" key="2">
    <source>
        <dbReference type="SAM" id="Phobius"/>
    </source>
</evidence>
<feature type="domain" description="PDZ" evidence="3">
    <location>
        <begin position="905"/>
        <end position="968"/>
    </location>
</feature>
<reference evidence="4 5" key="1">
    <citation type="submission" date="2018-03" db="EMBL/GenBank/DDBJ databases">
        <title>Draft Genome Sequences of the Obligatory Marine Myxobacteria Enhygromyxa salina SWB007.</title>
        <authorList>
            <person name="Poehlein A."/>
            <person name="Moghaddam J.A."/>
            <person name="Harms H."/>
            <person name="Alanjari M."/>
            <person name="Koenig G.M."/>
            <person name="Daniel R."/>
            <person name="Schaeberle T.F."/>
        </authorList>
    </citation>
    <scope>NUCLEOTIDE SEQUENCE [LARGE SCALE GENOMIC DNA]</scope>
    <source>
        <strain evidence="4 5">SWB007</strain>
    </source>
</reference>
<name>A0A2S9YDV6_9BACT</name>
<keyword evidence="2" id="KW-1133">Transmembrane helix</keyword>
<gene>
    <name evidence="4" type="ORF">ENSA7_53310</name>
</gene>
<dbReference type="SUPFAM" id="SSF50156">
    <property type="entry name" value="PDZ domain-like"/>
    <property type="match status" value="1"/>
</dbReference>
<dbReference type="Pfam" id="PF13620">
    <property type="entry name" value="CarboxypepD_reg"/>
    <property type="match status" value="2"/>
</dbReference>
<dbReference type="PROSITE" id="PS50106">
    <property type="entry name" value="PDZ"/>
    <property type="match status" value="1"/>
</dbReference>
<keyword evidence="1" id="KW-0732">Signal</keyword>
<evidence type="ECO:0000313" key="5">
    <source>
        <dbReference type="Proteomes" id="UP000238823"/>
    </source>
</evidence>
<keyword evidence="2" id="KW-0472">Membrane</keyword>
<dbReference type="AlphaFoldDB" id="A0A2S9YDV6"/>
<evidence type="ECO:0000256" key="1">
    <source>
        <dbReference type="ARBA" id="ARBA00022729"/>
    </source>
</evidence>
<dbReference type="InterPro" id="IPR013784">
    <property type="entry name" value="Carb-bd-like_fold"/>
</dbReference>
<dbReference type="InterPro" id="IPR001478">
    <property type="entry name" value="PDZ"/>
</dbReference>
<dbReference type="Gene3D" id="2.60.40.1120">
    <property type="entry name" value="Carboxypeptidase-like, regulatory domain"/>
    <property type="match status" value="6"/>
</dbReference>
<protein>
    <recommendedName>
        <fullName evidence="3">PDZ domain-containing protein</fullName>
    </recommendedName>
</protein>
<proteinExistence type="predicted"/>
<dbReference type="InterPro" id="IPR008969">
    <property type="entry name" value="CarboxyPept-like_regulatory"/>
</dbReference>
<dbReference type="InterPro" id="IPR051417">
    <property type="entry name" value="SDr/BOS_complex"/>
</dbReference>
<evidence type="ECO:0000259" key="3">
    <source>
        <dbReference type="PROSITE" id="PS50106"/>
    </source>
</evidence>
<dbReference type="EMBL" id="PVNL01000109">
    <property type="protein sequence ID" value="PRQ03191.1"/>
    <property type="molecule type" value="Genomic_DNA"/>
</dbReference>
<dbReference type="InterPro" id="IPR036034">
    <property type="entry name" value="PDZ_sf"/>
</dbReference>
<dbReference type="RefSeq" id="WP_106092218.1">
    <property type="nucleotide sequence ID" value="NZ_PVNL01000109.1"/>
</dbReference>
<dbReference type="Pfam" id="PF00595">
    <property type="entry name" value="PDZ"/>
    <property type="match status" value="1"/>
</dbReference>
<dbReference type="SUPFAM" id="SSF49464">
    <property type="entry name" value="Carboxypeptidase regulatory domain-like"/>
    <property type="match status" value="2"/>
</dbReference>
<comment type="caution">
    <text evidence="4">The sequence shown here is derived from an EMBL/GenBank/DDBJ whole genome shotgun (WGS) entry which is preliminary data.</text>
</comment>
<sequence>MSDRKQLKFGVLAAIVVILGLGAWWLGANKDDSGTATAEQGATKQLDLGARPVNSEPLDSGTLLLRADKAVVSGTILDDQGRGIAGATVCAWADQSALRGAGDGRPRCVKSEHDGHYRLEDLWPVPTSIGAGAPEFRPGRWSERVDGRVRYELRLHPGQEVRDTNITLERGGVAIRGVVKDISGGVIDGALVGVGERWGFNSSSFVAALSDDEGRFELWTDPGVASLNAQAQGYASARTDSAAPTEQAEIFMTPESTITGTVVHAETGAPVPHATVVAKGARFASGGRGAAITDGEGQFQITGLEPGVYDVIATTDELYGETVEQIHLGLAQAAEGTIVMAHPAASLTGKVVIAETGAPCTDGSVRLDAKDLRQSSPIDEQGGVVVRALLPGEYEVEIRCDGYMTEPRYEPIIITDQNLIEVEWRVHTGLAIRGVVVDSNGDALANIHVRAAPKLKPGADPRGQQTSSWGRQTEADGSFELQGLLPGSYELTAASADYPGLDEPLLVELSEAADLEGVRLELPATGRLVGIVRDEAGAGVAGISVSVRGIDSHSSETTQTGDDGRFVFERLRPGGARVRAHGGWFEDMRAPGSSDDDVQGEVVDIAEGHEAEVELVVETRNGTISGRVVDGDGGPVTDAFIDATRISDSAAAGASSARGSLRWGWGRKPMLSDHDGAFELRDLSEGSYMLRAYRKGGGEAIVEDVEVGASGVVLTIVETGQIAGKVVFAGGQTSPERFEVRVVDKAAAFTRRDSFFRSQGVFAMRELPPGTYEIAVSATGGAASTTVELAAGASVDDVQIELQAMITVTGRLVDADTRAPVPGHRVTISARNGSMNFGLDDKGEQRDVSGADGRFEVEDVPTGRVNMMILPRDFTADSDYGWNHRSLTLAAEPSPLDIGDIELLVSRLDKRETGGDLGFKTKPNGPEVEPEDEQFEVAVIRPGGPAAASGLAPGDQITAVDGRGVTGLDSHRYNKLTRAPPGTKIQLTIEGKPEVTIVLGPPVEW</sequence>
<organism evidence="4 5">
    <name type="scientific">Enhygromyxa salina</name>
    <dbReference type="NCBI Taxonomy" id="215803"/>
    <lineage>
        <taxon>Bacteria</taxon>
        <taxon>Pseudomonadati</taxon>
        <taxon>Myxococcota</taxon>
        <taxon>Polyangia</taxon>
        <taxon>Nannocystales</taxon>
        <taxon>Nannocystaceae</taxon>
        <taxon>Enhygromyxa</taxon>
    </lineage>
</organism>
<dbReference type="PANTHER" id="PTHR23303">
    <property type="entry name" value="CARBOXYPEPTIDASE REGULATORY REGION-CONTAINING"/>
    <property type="match status" value="1"/>
</dbReference>
<keyword evidence="2" id="KW-0812">Transmembrane</keyword>
<dbReference type="SMART" id="SM00228">
    <property type="entry name" value="PDZ"/>
    <property type="match status" value="1"/>
</dbReference>
<dbReference type="GO" id="GO:0030246">
    <property type="term" value="F:carbohydrate binding"/>
    <property type="evidence" value="ECO:0007669"/>
    <property type="project" value="InterPro"/>
</dbReference>